<dbReference type="PANTHER" id="PTHR30055">
    <property type="entry name" value="HTH-TYPE TRANSCRIPTIONAL REGULATOR RUTR"/>
    <property type="match status" value="1"/>
</dbReference>
<comment type="caution">
    <text evidence="7">The sequence shown here is derived from an EMBL/GenBank/DDBJ whole genome shotgun (WGS) entry which is preliminary data.</text>
</comment>
<dbReference type="GO" id="GO:0000976">
    <property type="term" value="F:transcription cis-regulatory region binding"/>
    <property type="evidence" value="ECO:0007669"/>
    <property type="project" value="TreeGrafter"/>
</dbReference>
<dbReference type="GO" id="GO:0003700">
    <property type="term" value="F:DNA-binding transcription factor activity"/>
    <property type="evidence" value="ECO:0007669"/>
    <property type="project" value="TreeGrafter"/>
</dbReference>
<keyword evidence="1" id="KW-0805">Transcription regulation</keyword>
<dbReference type="PROSITE" id="PS50977">
    <property type="entry name" value="HTH_TETR_2"/>
    <property type="match status" value="1"/>
</dbReference>
<dbReference type="InterPro" id="IPR001647">
    <property type="entry name" value="HTH_TetR"/>
</dbReference>
<accession>A0A4R6YWI4</accession>
<gene>
    <name evidence="7" type="ORF">DFR29_10741</name>
</gene>
<feature type="domain" description="HTH tetR-type" evidence="6">
    <location>
        <begin position="32"/>
        <end position="92"/>
    </location>
</feature>
<reference evidence="7 8" key="1">
    <citation type="submission" date="2019-03" db="EMBL/GenBank/DDBJ databases">
        <title>Genomic Encyclopedia of Type Strains, Phase IV (KMG-IV): sequencing the most valuable type-strain genomes for metagenomic binning, comparative biology and taxonomic classification.</title>
        <authorList>
            <person name="Goeker M."/>
        </authorList>
    </citation>
    <scope>NUCLEOTIDE SEQUENCE [LARGE SCALE GENOMIC DNA]</scope>
    <source>
        <strain evidence="7 8">DSM 21667</strain>
    </source>
</reference>
<evidence type="ECO:0000313" key="7">
    <source>
        <dbReference type="EMBL" id="TDR43037.1"/>
    </source>
</evidence>
<dbReference type="PROSITE" id="PS01081">
    <property type="entry name" value="HTH_TETR_1"/>
    <property type="match status" value="1"/>
</dbReference>
<evidence type="ECO:0000256" key="2">
    <source>
        <dbReference type="ARBA" id="ARBA00023125"/>
    </source>
</evidence>
<evidence type="ECO:0000259" key="6">
    <source>
        <dbReference type="PROSITE" id="PS50977"/>
    </source>
</evidence>
<dbReference type="InterPro" id="IPR009057">
    <property type="entry name" value="Homeodomain-like_sf"/>
</dbReference>
<protein>
    <submittedName>
        <fullName evidence="7">TetR family transcriptional regulator</fullName>
    </submittedName>
</protein>
<evidence type="ECO:0000256" key="3">
    <source>
        <dbReference type="ARBA" id="ARBA00023163"/>
    </source>
</evidence>
<name>A0A4R6YWI4_9GAMM</name>
<dbReference type="RefSeq" id="WP_133818958.1">
    <property type="nucleotide sequence ID" value="NZ_SNZH01000007.1"/>
</dbReference>
<dbReference type="InterPro" id="IPR050109">
    <property type="entry name" value="HTH-type_TetR-like_transc_reg"/>
</dbReference>
<organism evidence="7 8">
    <name type="scientific">Tahibacter aquaticus</name>
    <dbReference type="NCBI Taxonomy" id="520092"/>
    <lineage>
        <taxon>Bacteria</taxon>
        <taxon>Pseudomonadati</taxon>
        <taxon>Pseudomonadota</taxon>
        <taxon>Gammaproteobacteria</taxon>
        <taxon>Lysobacterales</taxon>
        <taxon>Rhodanobacteraceae</taxon>
        <taxon>Tahibacter</taxon>
    </lineage>
</organism>
<sequence>MPRSKAKPPLRARPAKPEPVKPAPRSNRDRTDATRLALLDAARELFVRKGYGDTSTPEVCVAAGITRGALYHHFVDKRDLFRQVLLREAQAAHAQIEAASPPGLDAPSALLAGSEAYLDAMRVAGRTRLLLLEGPAVLGLKEVLALDEAHAAASLRQGLRACAVGAGSVSIAALAPLLAAAFDRAALEIDAGADAQATRAAMLWLVRSVAGIAAPAAKPARRKH</sequence>
<dbReference type="PANTHER" id="PTHR30055:SF234">
    <property type="entry name" value="HTH-TYPE TRANSCRIPTIONAL REGULATOR BETI"/>
    <property type="match status" value="1"/>
</dbReference>
<dbReference type="Pfam" id="PF21351">
    <property type="entry name" value="TetR_C_41"/>
    <property type="match status" value="1"/>
</dbReference>
<dbReference type="InterPro" id="IPR023772">
    <property type="entry name" value="DNA-bd_HTH_TetR-type_CS"/>
</dbReference>
<evidence type="ECO:0000313" key="8">
    <source>
        <dbReference type="Proteomes" id="UP000295293"/>
    </source>
</evidence>
<feature type="region of interest" description="Disordered" evidence="5">
    <location>
        <begin position="1"/>
        <end position="33"/>
    </location>
</feature>
<dbReference type="EMBL" id="SNZH01000007">
    <property type="protein sequence ID" value="TDR43037.1"/>
    <property type="molecule type" value="Genomic_DNA"/>
</dbReference>
<dbReference type="Pfam" id="PF00440">
    <property type="entry name" value="TetR_N"/>
    <property type="match status" value="1"/>
</dbReference>
<dbReference type="OrthoDB" id="9798857at2"/>
<keyword evidence="2 4" id="KW-0238">DNA-binding</keyword>
<dbReference type="PRINTS" id="PR00455">
    <property type="entry name" value="HTHTETR"/>
</dbReference>
<dbReference type="Gene3D" id="1.10.357.10">
    <property type="entry name" value="Tetracycline Repressor, domain 2"/>
    <property type="match status" value="1"/>
</dbReference>
<dbReference type="AlphaFoldDB" id="A0A4R6YWI4"/>
<dbReference type="Proteomes" id="UP000295293">
    <property type="component" value="Unassembled WGS sequence"/>
</dbReference>
<dbReference type="InterPro" id="IPR049484">
    <property type="entry name" value="Rv0078-like_C"/>
</dbReference>
<dbReference type="SUPFAM" id="SSF46689">
    <property type="entry name" value="Homeodomain-like"/>
    <property type="match status" value="1"/>
</dbReference>
<feature type="compositionally biased region" description="Basic residues" evidence="5">
    <location>
        <begin position="1"/>
        <end position="14"/>
    </location>
</feature>
<feature type="DNA-binding region" description="H-T-H motif" evidence="4">
    <location>
        <begin position="55"/>
        <end position="74"/>
    </location>
</feature>
<keyword evidence="3" id="KW-0804">Transcription</keyword>
<proteinExistence type="predicted"/>
<evidence type="ECO:0000256" key="4">
    <source>
        <dbReference type="PROSITE-ProRule" id="PRU00335"/>
    </source>
</evidence>
<keyword evidence="8" id="KW-1185">Reference proteome</keyword>
<evidence type="ECO:0000256" key="1">
    <source>
        <dbReference type="ARBA" id="ARBA00023015"/>
    </source>
</evidence>
<evidence type="ECO:0000256" key="5">
    <source>
        <dbReference type="SAM" id="MobiDB-lite"/>
    </source>
</evidence>